<dbReference type="SMART" id="SM00283">
    <property type="entry name" value="MA"/>
    <property type="match status" value="1"/>
</dbReference>
<organism evidence="5 6">
    <name type="scientific">Roseomonas alba</name>
    <dbReference type="NCBI Taxonomy" id="2846776"/>
    <lineage>
        <taxon>Bacteria</taxon>
        <taxon>Pseudomonadati</taxon>
        <taxon>Pseudomonadota</taxon>
        <taxon>Alphaproteobacteria</taxon>
        <taxon>Acetobacterales</taxon>
        <taxon>Roseomonadaceae</taxon>
        <taxon>Roseomonas</taxon>
    </lineage>
</organism>
<evidence type="ECO:0000313" key="6">
    <source>
        <dbReference type="Proteomes" id="UP001196565"/>
    </source>
</evidence>
<dbReference type="RefSeq" id="WP_219764726.1">
    <property type="nucleotide sequence ID" value="NZ_JAHYBZ010000007.1"/>
</dbReference>
<dbReference type="PANTHER" id="PTHR32089:SF112">
    <property type="entry name" value="LYSOZYME-LIKE PROTEIN-RELATED"/>
    <property type="match status" value="1"/>
</dbReference>
<evidence type="ECO:0000256" key="3">
    <source>
        <dbReference type="PROSITE-ProRule" id="PRU00284"/>
    </source>
</evidence>
<dbReference type="InterPro" id="IPR009050">
    <property type="entry name" value="Globin-like_sf"/>
</dbReference>
<dbReference type="PANTHER" id="PTHR32089">
    <property type="entry name" value="METHYL-ACCEPTING CHEMOTAXIS PROTEIN MCPB"/>
    <property type="match status" value="1"/>
</dbReference>
<protein>
    <submittedName>
        <fullName evidence="5">Globin-coupled sensor protein</fullName>
    </submittedName>
</protein>
<comment type="caution">
    <text evidence="5">The sequence shown here is derived from an EMBL/GenBank/DDBJ whole genome shotgun (WGS) entry which is preliminary data.</text>
</comment>
<evidence type="ECO:0000256" key="2">
    <source>
        <dbReference type="ARBA" id="ARBA00029447"/>
    </source>
</evidence>
<keyword evidence="1 3" id="KW-0807">Transducer</keyword>
<evidence type="ECO:0000256" key="1">
    <source>
        <dbReference type="ARBA" id="ARBA00023224"/>
    </source>
</evidence>
<dbReference type="SUPFAM" id="SSF46458">
    <property type="entry name" value="Globin-like"/>
    <property type="match status" value="1"/>
</dbReference>
<dbReference type="Pfam" id="PF11563">
    <property type="entry name" value="Protoglobin"/>
    <property type="match status" value="1"/>
</dbReference>
<keyword evidence="6" id="KW-1185">Reference proteome</keyword>
<dbReference type="SUPFAM" id="SSF58104">
    <property type="entry name" value="Methyl-accepting chemotaxis protein (MCP) signaling domain"/>
    <property type="match status" value="1"/>
</dbReference>
<gene>
    <name evidence="5" type="ORF">KPL78_19805</name>
</gene>
<comment type="similarity">
    <text evidence="2">Belongs to the methyl-accepting chemotaxis (MCP) protein family.</text>
</comment>
<dbReference type="CDD" id="cd01068">
    <property type="entry name" value="globin_sensor"/>
    <property type="match status" value="1"/>
</dbReference>
<dbReference type="Pfam" id="PF00015">
    <property type="entry name" value="MCPsignal"/>
    <property type="match status" value="1"/>
</dbReference>
<dbReference type="InterPro" id="IPR012292">
    <property type="entry name" value="Globin/Proto"/>
</dbReference>
<dbReference type="InterPro" id="IPR039379">
    <property type="entry name" value="Protoglobin_sensor_dom"/>
</dbReference>
<evidence type="ECO:0000259" key="4">
    <source>
        <dbReference type="PROSITE" id="PS50111"/>
    </source>
</evidence>
<dbReference type="Proteomes" id="UP001196565">
    <property type="component" value="Unassembled WGS sequence"/>
</dbReference>
<dbReference type="Gene3D" id="1.10.490.10">
    <property type="entry name" value="Globins"/>
    <property type="match status" value="1"/>
</dbReference>
<dbReference type="Gene3D" id="1.10.287.950">
    <property type="entry name" value="Methyl-accepting chemotaxis protein"/>
    <property type="match status" value="1"/>
</dbReference>
<dbReference type="InterPro" id="IPR004090">
    <property type="entry name" value="Chemotax_Me-accpt_rcpt"/>
</dbReference>
<dbReference type="EMBL" id="JAHYBZ010000007">
    <property type="protein sequence ID" value="MBW6400114.1"/>
    <property type="molecule type" value="Genomic_DNA"/>
</dbReference>
<dbReference type="PRINTS" id="PR00260">
    <property type="entry name" value="CHEMTRNSDUCR"/>
</dbReference>
<reference evidence="5 6" key="1">
    <citation type="submission" date="2021-07" db="EMBL/GenBank/DDBJ databases">
        <authorList>
            <person name="So Y."/>
        </authorList>
    </citation>
    <scope>NUCLEOTIDE SEQUENCE [LARGE SCALE GENOMIC DNA]</scope>
    <source>
        <strain evidence="5 6">HJA6</strain>
    </source>
</reference>
<sequence length="456" mass="48411">MDRHPRPAEDDAGAGERTRFLEIDAETRAALDEFRPALTAALPDILRGFYAHLRAWPHLAAMFDGDAAMDRAAAAQGRHWEHLFSGRFDADYMRSVRRIGLIHSRIGLEPHFYIGGYAFVMTRLFALACRAYSNRLNPAAAQAKTARLLRALTQTVMLDMDLAISSYSEENKVEYDRRLAGLATDFEARVAGVVTGMVEEGDRVHATADAMGRAARVAAERAGIVAGAAQDASANVETVAAAAEELAASVSEISRQLSDSAEMTREAVTSSTHTDAIVRSLTDGAQRIGEVVGLIESIAGQTNLLALNATIEAARAGEAGKGFAVVASEVKSLANETRKATETIAGQVASMQRATSEVVGAIAGITMAITRINEVTTAIAAAVEEQGAATAEITRSVAGVAAGTRQVSEHVSSMRGDAQRTQDDVRRTTEAIDAQGERMRGLQTEVAGFLAKVKAA</sequence>
<dbReference type="InterPro" id="IPR004089">
    <property type="entry name" value="MCPsignal_dom"/>
</dbReference>
<dbReference type="PROSITE" id="PS50111">
    <property type="entry name" value="CHEMOTAXIS_TRANSDUC_2"/>
    <property type="match status" value="1"/>
</dbReference>
<accession>A0ABS7AFZ9</accession>
<proteinExistence type="inferred from homology"/>
<dbReference type="InterPro" id="IPR044398">
    <property type="entry name" value="Globin-sensor_dom"/>
</dbReference>
<evidence type="ECO:0000313" key="5">
    <source>
        <dbReference type="EMBL" id="MBW6400114.1"/>
    </source>
</evidence>
<feature type="domain" description="Methyl-accepting transducer" evidence="4">
    <location>
        <begin position="200"/>
        <end position="426"/>
    </location>
</feature>
<name>A0ABS7AFZ9_9PROT</name>